<dbReference type="RefSeq" id="WP_274052692.1">
    <property type="nucleotide sequence ID" value="NZ_CP059693.1"/>
</dbReference>
<keyword evidence="2" id="KW-1185">Reference proteome</keyword>
<evidence type="ECO:0000313" key="1">
    <source>
        <dbReference type="EMBL" id="WDE12412.1"/>
    </source>
</evidence>
<dbReference type="Proteomes" id="UP001215231">
    <property type="component" value="Chromosome"/>
</dbReference>
<gene>
    <name evidence="1" type="ORF">H3N35_02695</name>
</gene>
<accession>A0ABY7VG66</accession>
<sequence length="57" mass="6605">MRCTMKNQATMLAPSVFKPVHPPSLTYIMQKNKPHQKGDYLIDLKGDVRLRLSQSYK</sequence>
<reference evidence="1 2" key="1">
    <citation type="journal article" date="2022" name="Mar. Drugs">
        <title>Bioassay-Guided Fractionation Leads to the Detection of Cholic Acid Generated by the Rare Thalassomonas sp.</title>
        <authorList>
            <person name="Pheiffer F."/>
            <person name="Schneider Y.K."/>
            <person name="Hansen E.H."/>
            <person name="Andersen J.H."/>
            <person name="Isaksson J."/>
            <person name="Busche T."/>
            <person name="R C."/>
            <person name="Kalinowski J."/>
            <person name="Zyl L.V."/>
            <person name="Trindade M."/>
        </authorList>
    </citation>
    <scope>NUCLEOTIDE SEQUENCE [LARGE SCALE GENOMIC DNA]</scope>
    <source>
        <strain evidence="1 2">A5K-61T</strain>
    </source>
</reference>
<evidence type="ECO:0000313" key="2">
    <source>
        <dbReference type="Proteomes" id="UP001215231"/>
    </source>
</evidence>
<proteinExistence type="predicted"/>
<name>A0ABY7VG66_9GAMM</name>
<protein>
    <submittedName>
        <fullName evidence="1">Uncharacterized protein</fullName>
    </submittedName>
</protein>
<dbReference type="EMBL" id="CP059693">
    <property type="protein sequence ID" value="WDE12412.1"/>
    <property type="molecule type" value="Genomic_DNA"/>
</dbReference>
<organism evidence="1 2">
    <name type="scientific">Thalassomonas haliotis</name>
    <dbReference type="NCBI Taxonomy" id="485448"/>
    <lineage>
        <taxon>Bacteria</taxon>
        <taxon>Pseudomonadati</taxon>
        <taxon>Pseudomonadota</taxon>
        <taxon>Gammaproteobacteria</taxon>
        <taxon>Alteromonadales</taxon>
        <taxon>Colwelliaceae</taxon>
        <taxon>Thalassomonas</taxon>
    </lineage>
</organism>